<keyword evidence="3 6" id="KW-0812">Transmembrane</keyword>
<dbReference type="GO" id="GO:0016020">
    <property type="term" value="C:membrane"/>
    <property type="evidence" value="ECO:0007669"/>
    <property type="project" value="UniProtKB-SubCell"/>
</dbReference>
<proteinExistence type="inferred from homology"/>
<dbReference type="InterPro" id="IPR001727">
    <property type="entry name" value="GDT1-like"/>
</dbReference>
<accession>A0A1F5RJN5</accession>
<keyword evidence="5 6" id="KW-0472">Membrane</keyword>
<dbReference type="Pfam" id="PF01169">
    <property type="entry name" value="GDT1"/>
    <property type="match status" value="1"/>
</dbReference>
<evidence type="ECO:0000256" key="6">
    <source>
        <dbReference type="RuleBase" id="RU365102"/>
    </source>
</evidence>
<protein>
    <recommendedName>
        <fullName evidence="6">GDT1 family protein</fullName>
    </recommendedName>
</protein>
<dbReference type="EMBL" id="MFFM01000002">
    <property type="protein sequence ID" value="OGF14403.1"/>
    <property type="molecule type" value="Genomic_DNA"/>
</dbReference>
<dbReference type="PANTHER" id="PTHR12608:SF1">
    <property type="entry name" value="TRANSMEMBRANE PROTEIN 165"/>
    <property type="match status" value="1"/>
</dbReference>
<evidence type="ECO:0000256" key="2">
    <source>
        <dbReference type="ARBA" id="ARBA00009190"/>
    </source>
</evidence>
<gene>
    <name evidence="7" type="ORF">A2024_04870</name>
</gene>
<evidence type="ECO:0000313" key="8">
    <source>
        <dbReference type="Proteomes" id="UP000177230"/>
    </source>
</evidence>
<sequence length="90" mass="9580">MNWKIFGAAFLTLFLAELGDKTQLAVITMSAESKSWLSVFLGGSLALICVTLIGALFGQAIIKVIPQNILHYIAGGLFIVMGILAILGKL</sequence>
<organism evidence="7 8">
    <name type="scientific">Candidatus Edwardsbacteria bacterium GWF2_54_11</name>
    <dbReference type="NCBI Taxonomy" id="1817851"/>
    <lineage>
        <taxon>Bacteria</taxon>
        <taxon>Candidatus Edwardsiibacteriota</taxon>
    </lineage>
</organism>
<comment type="caution">
    <text evidence="7">The sequence shown here is derived from an EMBL/GenBank/DDBJ whole genome shotgun (WGS) entry which is preliminary data.</text>
</comment>
<feature type="transmembrane region" description="Helical" evidence="6">
    <location>
        <begin position="35"/>
        <end position="57"/>
    </location>
</feature>
<comment type="similarity">
    <text evidence="2 6">Belongs to the GDT1 family.</text>
</comment>
<comment type="caution">
    <text evidence="6">Lacks conserved residue(s) required for the propagation of feature annotation.</text>
</comment>
<dbReference type="GO" id="GO:0046873">
    <property type="term" value="F:metal ion transmembrane transporter activity"/>
    <property type="evidence" value="ECO:0007669"/>
    <property type="project" value="InterPro"/>
</dbReference>
<dbReference type="PANTHER" id="PTHR12608">
    <property type="entry name" value="TRANSMEMBRANE PROTEIN HTP-1 RELATED"/>
    <property type="match status" value="1"/>
</dbReference>
<evidence type="ECO:0000313" key="7">
    <source>
        <dbReference type="EMBL" id="OGF14403.1"/>
    </source>
</evidence>
<keyword evidence="4 6" id="KW-1133">Transmembrane helix</keyword>
<name>A0A1F5RJN5_9BACT</name>
<dbReference type="AlphaFoldDB" id="A0A1F5RJN5"/>
<comment type="subcellular location">
    <subcellularLocation>
        <location evidence="1 6">Membrane</location>
        <topology evidence="1 6">Multi-pass membrane protein</topology>
    </subcellularLocation>
</comment>
<evidence type="ECO:0000256" key="5">
    <source>
        <dbReference type="ARBA" id="ARBA00023136"/>
    </source>
</evidence>
<reference evidence="7 8" key="1">
    <citation type="journal article" date="2016" name="Nat. Commun.">
        <title>Thousands of microbial genomes shed light on interconnected biogeochemical processes in an aquifer system.</title>
        <authorList>
            <person name="Anantharaman K."/>
            <person name="Brown C.T."/>
            <person name="Hug L.A."/>
            <person name="Sharon I."/>
            <person name="Castelle C.J."/>
            <person name="Probst A.J."/>
            <person name="Thomas B.C."/>
            <person name="Singh A."/>
            <person name="Wilkins M.J."/>
            <person name="Karaoz U."/>
            <person name="Brodie E.L."/>
            <person name="Williams K.H."/>
            <person name="Hubbard S.S."/>
            <person name="Banfield J.F."/>
        </authorList>
    </citation>
    <scope>NUCLEOTIDE SEQUENCE [LARGE SCALE GENOMIC DNA]</scope>
</reference>
<dbReference type="Proteomes" id="UP000177230">
    <property type="component" value="Unassembled WGS sequence"/>
</dbReference>
<evidence type="ECO:0000256" key="4">
    <source>
        <dbReference type="ARBA" id="ARBA00022989"/>
    </source>
</evidence>
<feature type="transmembrane region" description="Helical" evidence="6">
    <location>
        <begin position="69"/>
        <end position="88"/>
    </location>
</feature>
<evidence type="ECO:0000256" key="3">
    <source>
        <dbReference type="ARBA" id="ARBA00022692"/>
    </source>
</evidence>
<evidence type="ECO:0000256" key="1">
    <source>
        <dbReference type="ARBA" id="ARBA00004141"/>
    </source>
</evidence>